<dbReference type="AlphaFoldDB" id="A0AAD4WKG1"/>
<organism evidence="1 2">
    <name type="scientific">Prunus dulcis</name>
    <name type="common">Almond</name>
    <name type="synonym">Amygdalus dulcis</name>
    <dbReference type="NCBI Taxonomy" id="3755"/>
    <lineage>
        <taxon>Eukaryota</taxon>
        <taxon>Viridiplantae</taxon>
        <taxon>Streptophyta</taxon>
        <taxon>Embryophyta</taxon>
        <taxon>Tracheophyta</taxon>
        <taxon>Spermatophyta</taxon>
        <taxon>Magnoliopsida</taxon>
        <taxon>eudicotyledons</taxon>
        <taxon>Gunneridae</taxon>
        <taxon>Pentapetalae</taxon>
        <taxon>rosids</taxon>
        <taxon>fabids</taxon>
        <taxon>Rosales</taxon>
        <taxon>Rosaceae</taxon>
        <taxon>Amygdaloideae</taxon>
        <taxon>Amygdaleae</taxon>
        <taxon>Prunus</taxon>
    </lineage>
</organism>
<dbReference type="Proteomes" id="UP001054821">
    <property type="component" value="Chromosome 2"/>
</dbReference>
<sequence>MSEPSYRMESFAANMNEEVLALNLDLIDEHRAQTNIRNEAYKQRVSRYYDLRNDGSVRPTAEAFSPEFDSPCRPLSVLEQRLFEPRSLFSVAAAVAVFSSWLPARGTSSKPQITS</sequence>
<proteinExistence type="predicted"/>
<protein>
    <submittedName>
        <fullName evidence="1">Uncharacterized protein</fullName>
    </submittedName>
</protein>
<evidence type="ECO:0000313" key="1">
    <source>
        <dbReference type="EMBL" id="KAI5344299.1"/>
    </source>
</evidence>
<evidence type="ECO:0000313" key="2">
    <source>
        <dbReference type="Proteomes" id="UP001054821"/>
    </source>
</evidence>
<dbReference type="EMBL" id="JAJFAZ020000002">
    <property type="protein sequence ID" value="KAI5344299.1"/>
    <property type="molecule type" value="Genomic_DNA"/>
</dbReference>
<reference evidence="1 2" key="1">
    <citation type="journal article" date="2022" name="G3 (Bethesda)">
        <title>Whole-genome sequence and methylome profiling of the almond [Prunus dulcis (Mill.) D.A. Webb] cultivar 'Nonpareil'.</title>
        <authorList>
            <person name="D'Amico-Willman K.M."/>
            <person name="Ouma W.Z."/>
            <person name="Meulia T."/>
            <person name="Sideli G.M."/>
            <person name="Gradziel T.M."/>
            <person name="Fresnedo-Ramirez J."/>
        </authorList>
    </citation>
    <scope>NUCLEOTIDE SEQUENCE [LARGE SCALE GENOMIC DNA]</scope>
    <source>
        <strain evidence="1">Clone GOH B32 T37-40</strain>
    </source>
</reference>
<accession>A0AAD4WKG1</accession>
<gene>
    <name evidence="1" type="ORF">L3X38_012176</name>
</gene>
<comment type="caution">
    <text evidence="1">The sequence shown here is derived from an EMBL/GenBank/DDBJ whole genome shotgun (WGS) entry which is preliminary data.</text>
</comment>
<keyword evidence="2" id="KW-1185">Reference proteome</keyword>
<name>A0AAD4WKG1_PRUDU</name>